<evidence type="ECO:0000259" key="1">
    <source>
        <dbReference type="Pfam" id="PF03807"/>
    </source>
</evidence>
<dbReference type="STRING" id="227084.SAMN05421855_102369"/>
<dbReference type="Gene3D" id="1.10.1040.20">
    <property type="entry name" value="ProC-like, C-terminal domain"/>
    <property type="match status" value="1"/>
</dbReference>
<keyword evidence="4" id="KW-1185">Reference proteome</keyword>
<dbReference type="Proteomes" id="UP000199321">
    <property type="component" value="Unassembled WGS sequence"/>
</dbReference>
<dbReference type="InterPro" id="IPR018931">
    <property type="entry name" value="DUF2520"/>
</dbReference>
<protein>
    <submittedName>
        <fullName evidence="3">NADP oxidoreductase coenzyme F420-dependent</fullName>
    </submittedName>
</protein>
<dbReference type="SUPFAM" id="SSF48179">
    <property type="entry name" value="6-phosphogluconate dehydrogenase C-terminal domain-like"/>
    <property type="match status" value="1"/>
</dbReference>
<dbReference type="Pfam" id="PF03807">
    <property type="entry name" value="F420_oxidored"/>
    <property type="match status" value="1"/>
</dbReference>
<dbReference type="Gene3D" id="3.40.50.720">
    <property type="entry name" value="NAD(P)-binding Rossmann-like Domain"/>
    <property type="match status" value="1"/>
</dbReference>
<dbReference type="PANTHER" id="PTHR40459">
    <property type="entry name" value="CONSERVED HYPOTHETICAL ALANINE AND LEUCINE RICH PROTEIN"/>
    <property type="match status" value="1"/>
</dbReference>
<evidence type="ECO:0000313" key="4">
    <source>
        <dbReference type="Proteomes" id="UP000199321"/>
    </source>
</evidence>
<evidence type="ECO:0000259" key="2">
    <source>
        <dbReference type="Pfam" id="PF10728"/>
    </source>
</evidence>
<name>A0A1G7F6L4_9FLAO</name>
<evidence type="ECO:0000313" key="3">
    <source>
        <dbReference type="EMBL" id="SDE71550.1"/>
    </source>
</evidence>
<proteinExistence type="predicted"/>
<reference evidence="3 4" key="1">
    <citation type="submission" date="2016-10" db="EMBL/GenBank/DDBJ databases">
        <authorList>
            <person name="de Groot N.N."/>
        </authorList>
    </citation>
    <scope>NUCLEOTIDE SEQUENCE [LARGE SCALE GENOMIC DNA]</scope>
    <source>
        <strain evidence="3 4">DSM 16195</strain>
    </source>
</reference>
<dbReference type="InterPro" id="IPR028939">
    <property type="entry name" value="P5C_Rdtase_cat_N"/>
</dbReference>
<dbReference type="SUPFAM" id="SSF51735">
    <property type="entry name" value="NAD(P)-binding Rossmann-fold domains"/>
    <property type="match status" value="1"/>
</dbReference>
<dbReference type="RefSeq" id="WP_093142792.1">
    <property type="nucleotide sequence ID" value="NZ_BMWO01000002.1"/>
</dbReference>
<dbReference type="PANTHER" id="PTHR40459:SF1">
    <property type="entry name" value="CONSERVED HYPOTHETICAL ALANINE AND LEUCINE RICH PROTEIN"/>
    <property type="match status" value="1"/>
</dbReference>
<dbReference type="InterPro" id="IPR037108">
    <property type="entry name" value="TM1727-like_C_sf"/>
</dbReference>
<dbReference type="InterPro" id="IPR036291">
    <property type="entry name" value="NAD(P)-bd_dom_sf"/>
</dbReference>
<dbReference type="Pfam" id="PF10728">
    <property type="entry name" value="DUF2520"/>
    <property type="match status" value="1"/>
</dbReference>
<organism evidence="3 4">
    <name type="scientific">Ulvibacter litoralis</name>
    <dbReference type="NCBI Taxonomy" id="227084"/>
    <lineage>
        <taxon>Bacteria</taxon>
        <taxon>Pseudomonadati</taxon>
        <taxon>Bacteroidota</taxon>
        <taxon>Flavobacteriia</taxon>
        <taxon>Flavobacteriales</taxon>
        <taxon>Flavobacteriaceae</taxon>
        <taxon>Ulvibacter</taxon>
    </lineage>
</organism>
<dbReference type="InterPro" id="IPR008927">
    <property type="entry name" value="6-PGluconate_DH-like_C_sf"/>
</dbReference>
<feature type="domain" description="Pyrroline-5-carboxylate reductase catalytic N-terminal" evidence="1">
    <location>
        <begin position="3"/>
        <end position="87"/>
    </location>
</feature>
<dbReference type="OrthoDB" id="9810755at2"/>
<accession>A0A1G7F6L4</accession>
<dbReference type="EMBL" id="FNBA01000002">
    <property type="protein sequence ID" value="SDE71550.1"/>
    <property type="molecule type" value="Genomic_DNA"/>
</dbReference>
<gene>
    <name evidence="3" type="ORF">SAMN05421855_102369</name>
</gene>
<dbReference type="AlphaFoldDB" id="A0A1G7F6L4"/>
<feature type="domain" description="DUF2520" evidence="2">
    <location>
        <begin position="122"/>
        <end position="245"/>
    </location>
</feature>
<sequence length="258" mass="28487">MIRIVFLGFGNVGYHLCNAFQKSNTVSVCQVYNRSVISLPSEVATVPFTTHLSEIVKADVYIIAIPDDAIAAFSETLSFQNKLVVHTSGSVPLTALSEKNRKGVFYPLQSFSKNSVVTFSEIPICIEAEEASDIVLLQTLGEALSEKVTVITSEERLKLHLAAVFVNNFVNHMYSISSAILEENQLPFSLLQPLIAETARKVETLTPDEAQTGPAKRNDTKTIEKHLHLLGNGSNRTVYQEITKAIQEKYNPPHGKKL</sequence>